<proteinExistence type="predicted"/>
<feature type="compositionally biased region" description="Basic and acidic residues" evidence="1">
    <location>
        <begin position="1"/>
        <end position="12"/>
    </location>
</feature>
<evidence type="ECO:0000313" key="2">
    <source>
        <dbReference type="EMBL" id="CAG8487248.1"/>
    </source>
</evidence>
<dbReference type="Proteomes" id="UP000789572">
    <property type="component" value="Unassembled WGS sequence"/>
</dbReference>
<reference evidence="2" key="1">
    <citation type="submission" date="2021-06" db="EMBL/GenBank/DDBJ databases">
        <authorList>
            <person name="Kallberg Y."/>
            <person name="Tangrot J."/>
            <person name="Rosling A."/>
        </authorList>
    </citation>
    <scope>NUCLEOTIDE SEQUENCE</scope>
    <source>
        <strain evidence="2">IA702</strain>
    </source>
</reference>
<name>A0A9N8ZBZ2_9GLOM</name>
<dbReference type="AlphaFoldDB" id="A0A9N8ZBZ2"/>
<accession>A0A9N8ZBZ2</accession>
<feature type="region of interest" description="Disordered" evidence="1">
    <location>
        <begin position="1"/>
        <end position="23"/>
    </location>
</feature>
<evidence type="ECO:0000256" key="1">
    <source>
        <dbReference type="SAM" id="MobiDB-lite"/>
    </source>
</evidence>
<evidence type="ECO:0000313" key="3">
    <source>
        <dbReference type="Proteomes" id="UP000789572"/>
    </source>
</evidence>
<dbReference type="EMBL" id="CAJVPJ010000154">
    <property type="protein sequence ID" value="CAG8487248.1"/>
    <property type="molecule type" value="Genomic_DNA"/>
</dbReference>
<gene>
    <name evidence="2" type="ORF">POCULU_LOCUS1871</name>
</gene>
<comment type="caution">
    <text evidence="2">The sequence shown here is derived from an EMBL/GenBank/DDBJ whole genome shotgun (WGS) entry which is preliminary data.</text>
</comment>
<sequence>MDRPPAKVEHNHSQRGSISDDAISVAQTPPYLSMLSVDWLWAYGVLYPRQATSGTPTFRGHSPHGYDKK</sequence>
<organism evidence="2 3">
    <name type="scientific">Paraglomus occultum</name>
    <dbReference type="NCBI Taxonomy" id="144539"/>
    <lineage>
        <taxon>Eukaryota</taxon>
        <taxon>Fungi</taxon>
        <taxon>Fungi incertae sedis</taxon>
        <taxon>Mucoromycota</taxon>
        <taxon>Glomeromycotina</taxon>
        <taxon>Glomeromycetes</taxon>
        <taxon>Paraglomerales</taxon>
        <taxon>Paraglomeraceae</taxon>
        <taxon>Paraglomus</taxon>
    </lineage>
</organism>
<keyword evidence="3" id="KW-1185">Reference proteome</keyword>
<protein>
    <submittedName>
        <fullName evidence="2">7454_t:CDS:1</fullName>
    </submittedName>
</protein>